<gene>
    <name evidence="1" type="ORF">EV702DRAFT_950554</name>
</gene>
<dbReference type="EMBL" id="JABBWD010000005">
    <property type="protein sequence ID" value="KAG1781478.1"/>
    <property type="molecule type" value="Genomic_DNA"/>
</dbReference>
<dbReference type="SUPFAM" id="SSF53098">
    <property type="entry name" value="Ribonuclease H-like"/>
    <property type="match status" value="1"/>
</dbReference>
<reference evidence="1" key="1">
    <citation type="journal article" date="2020" name="New Phytol.">
        <title>Comparative genomics reveals dynamic genome evolution in host specialist ectomycorrhizal fungi.</title>
        <authorList>
            <person name="Lofgren L.A."/>
            <person name="Nguyen N.H."/>
            <person name="Vilgalys R."/>
            <person name="Ruytinx J."/>
            <person name="Liao H.L."/>
            <person name="Branco S."/>
            <person name="Kuo A."/>
            <person name="LaButti K."/>
            <person name="Lipzen A."/>
            <person name="Andreopoulos W."/>
            <person name="Pangilinan J."/>
            <person name="Riley R."/>
            <person name="Hundley H."/>
            <person name="Na H."/>
            <person name="Barry K."/>
            <person name="Grigoriev I.V."/>
            <person name="Stajich J.E."/>
            <person name="Kennedy P.G."/>
        </authorList>
    </citation>
    <scope>NUCLEOTIDE SEQUENCE</scope>
    <source>
        <strain evidence="1">DOB743</strain>
    </source>
</reference>
<name>A0A9P7A303_9AGAM</name>
<feature type="non-terminal residue" evidence="1">
    <location>
        <position position="1"/>
    </location>
</feature>
<keyword evidence="2" id="KW-1185">Reference proteome</keyword>
<evidence type="ECO:0000313" key="1">
    <source>
        <dbReference type="EMBL" id="KAG1781478.1"/>
    </source>
</evidence>
<evidence type="ECO:0000313" key="2">
    <source>
        <dbReference type="Proteomes" id="UP000714275"/>
    </source>
</evidence>
<dbReference type="OrthoDB" id="3262784at2759"/>
<organism evidence="1 2">
    <name type="scientific">Suillus placidus</name>
    <dbReference type="NCBI Taxonomy" id="48579"/>
    <lineage>
        <taxon>Eukaryota</taxon>
        <taxon>Fungi</taxon>
        <taxon>Dikarya</taxon>
        <taxon>Basidiomycota</taxon>
        <taxon>Agaricomycotina</taxon>
        <taxon>Agaricomycetes</taxon>
        <taxon>Agaricomycetidae</taxon>
        <taxon>Boletales</taxon>
        <taxon>Suillineae</taxon>
        <taxon>Suillaceae</taxon>
        <taxon>Suillus</taxon>
    </lineage>
</organism>
<dbReference type="InterPro" id="IPR012337">
    <property type="entry name" value="RNaseH-like_sf"/>
</dbReference>
<dbReference type="AlphaFoldDB" id="A0A9P7A303"/>
<proteinExistence type="predicted"/>
<protein>
    <submittedName>
        <fullName evidence="1">Uncharacterized protein</fullName>
    </submittedName>
</protein>
<comment type="caution">
    <text evidence="1">The sequence shown here is derived from an EMBL/GenBank/DDBJ whole genome shotgun (WGS) entry which is preliminary data.</text>
</comment>
<dbReference type="Proteomes" id="UP000714275">
    <property type="component" value="Unassembled WGS sequence"/>
</dbReference>
<accession>A0A9P7A303</accession>
<sequence length="139" mass="16373">MSIHWNTTCAEIERSMKLKLAINLWVEHLDDGLTGKKRNMAVRKKKKWCLSLLDWEFLGRYSDILEVFHTSTLSLQKKGVPTICQTLPLYKQMEKHLEMHLKQVPNKWRVYGLTQALQAGLDKLWHHMDKALESDYPLL</sequence>